<organism evidence="2 3">
    <name type="scientific">Ectocarpus siliculosus</name>
    <name type="common">Brown alga</name>
    <name type="synonym">Conferva siliculosa</name>
    <dbReference type="NCBI Taxonomy" id="2880"/>
    <lineage>
        <taxon>Eukaryota</taxon>
        <taxon>Sar</taxon>
        <taxon>Stramenopiles</taxon>
        <taxon>Ochrophyta</taxon>
        <taxon>PX clade</taxon>
        <taxon>Phaeophyceae</taxon>
        <taxon>Ectocarpales</taxon>
        <taxon>Ectocarpaceae</taxon>
        <taxon>Ectocarpus</taxon>
    </lineage>
</organism>
<accession>D7FK26</accession>
<keyword evidence="3" id="KW-1185">Reference proteome</keyword>
<name>D7FK26_ECTSI</name>
<evidence type="ECO:0000256" key="1">
    <source>
        <dbReference type="SAM" id="MobiDB-lite"/>
    </source>
</evidence>
<dbReference type="eggNOG" id="ENOG502S9J2">
    <property type="taxonomic scope" value="Eukaryota"/>
</dbReference>
<dbReference type="EMBL" id="FN648001">
    <property type="protein sequence ID" value="CBJ29236.1"/>
    <property type="molecule type" value="Genomic_DNA"/>
</dbReference>
<dbReference type="Pfam" id="PF13578">
    <property type="entry name" value="Methyltransf_24"/>
    <property type="match status" value="1"/>
</dbReference>
<dbReference type="EMBL" id="FN649747">
    <property type="protein sequence ID" value="CBJ29236.1"/>
    <property type="molecule type" value="Genomic_DNA"/>
</dbReference>
<gene>
    <name evidence="2" type="ORF">Esi_0140_0005</name>
</gene>
<reference evidence="2 3" key="1">
    <citation type="journal article" date="2010" name="Nature">
        <title>The Ectocarpus genome and the independent evolution of multicellularity in brown algae.</title>
        <authorList>
            <person name="Cock J.M."/>
            <person name="Sterck L."/>
            <person name="Rouze P."/>
            <person name="Scornet D."/>
            <person name="Allen A.E."/>
            <person name="Amoutzias G."/>
            <person name="Anthouard V."/>
            <person name="Artiguenave F."/>
            <person name="Aury J.M."/>
            <person name="Badger J.H."/>
            <person name="Beszteri B."/>
            <person name="Billiau K."/>
            <person name="Bonnet E."/>
            <person name="Bothwell J.H."/>
            <person name="Bowler C."/>
            <person name="Boyen C."/>
            <person name="Brownlee C."/>
            <person name="Carrano C.J."/>
            <person name="Charrier B."/>
            <person name="Cho G.Y."/>
            <person name="Coelho S.M."/>
            <person name="Collen J."/>
            <person name="Corre E."/>
            <person name="Da Silva C."/>
            <person name="Delage L."/>
            <person name="Delaroque N."/>
            <person name="Dittami S.M."/>
            <person name="Doulbeau S."/>
            <person name="Elias M."/>
            <person name="Farnham G."/>
            <person name="Gachon C.M."/>
            <person name="Gschloessl B."/>
            <person name="Heesch S."/>
            <person name="Jabbari K."/>
            <person name="Jubin C."/>
            <person name="Kawai H."/>
            <person name="Kimura K."/>
            <person name="Kloareg B."/>
            <person name="Kupper F.C."/>
            <person name="Lang D."/>
            <person name="Le Bail A."/>
            <person name="Leblanc C."/>
            <person name="Lerouge P."/>
            <person name="Lohr M."/>
            <person name="Lopez P.J."/>
            <person name="Martens C."/>
            <person name="Maumus F."/>
            <person name="Michel G."/>
            <person name="Miranda-Saavedra D."/>
            <person name="Morales J."/>
            <person name="Moreau H."/>
            <person name="Motomura T."/>
            <person name="Nagasato C."/>
            <person name="Napoli C.A."/>
            <person name="Nelson D.R."/>
            <person name="Nyvall-Collen P."/>
            <person name="Peters A.F."/>
            <person name="Pommier C."/>
            <person name="Potin P."/>
            <person name="Poulain J."/>
            <person name="Quesneville H."/>
            <person name="Read B."/>
            <person name="Rensing S.A."/>
            <person name="Ritter A."/>
            <person name="Rousvoal S."/>
            <person name="Samanta M."/>
            <person name="Samson G."/>
            <person name="Schroeder D.C."/>
            <person name="Segurens B."/>
            <person name="Strittmatter M."/>
            <person name="Tonon T."/>
            <person name="Tregear J.W."/>
            <person name="Valentin K."/>
            <person name="von Dassow P."/>
            <person name="Yamagishi T."/>
            <person name="Van de Peer Y."/>
            <person name="Wincker P."/>
        </authorList>
    </citation>
    <scope>NUCLEOTIDE SEQUENCE [LARGE SCALE GENOMIC DNA]</scope>
    <source>
        <strain evidence="3">Ec32 / CCAP1310/4</strain>
    </source>
</reference>
<sequence>MEGPAWEVLATSATVQYFHTGHLTDVLSSSPWVAPSGGESHDNKGAENSDGSTVSNPLFESPPEEVSVSLYLESDPETLVVVAVPRWLSDGEIWEAAFGTCSKAFGPFQGILVNVNDCVDLVTSAIKAKRVDLFNIMSRRLTAYLRSVSPSYNFEGHTGGFPRKVEALGAVSRDGGDRVKKICEVGFNAGHSSLNWLLHSHPSTKILAFDLGEHEYMRHALDFLQAMFPGRLEVLIGDSSVTIPAYVVAEAAAGREPQGCNILFVDGDHSEDGAYADLVNFRAMASR</sequence>
<dbReference type="AlphaFoldDB" id="D7FK26"/>
<dbReference type="OrthoDB" id="197577at2759"/>
<evidence type="ECO:0000313" key="3">
    <source>
        <dbReference type="Proteomes" id="UP000002630"/>
    </source>
</evidence>
<dbReference type="Gene3D" id="3.40.50.150">
    <property type="entry name" value="Vaccinia Virus protein VP39"/>
    <property type="match status" value="1"/>
</dbReference>
<evidence type="ECO:0000313" key="2">
    <source>
        <dbReference type="EMBL" id="CBJ29236.1"/>
    </source>
</evidence>
<proteinExistence type="predicted"/>
<dbReference type="Proteomes" id="UP000002630">
    <property type="component" value="Linkage Group LG22"/>
</dbReference>
<feature type="region of interest" description="Disordered" evidence="1">
    <location>
        <begin position="31"/>
        <end position="56"/>
    </location>
</feature>
<dbReference type="InParanoid" id="D7FK26"/>
<dbReference type="InterPro" id="IPR029063">
    <property type="entry name" value="SAM-dependent_MTases_sf"/>
</dbReference>
<protein>
    <submittedName>
        <fullName evidence="2">Uncharacterized protein</fullName>
    </submittedName>
</protein>